<feature type="coiled-coil region" evidence="1">
    <location>
        <begin position="398"/>
        <end position="429"/>
    </location>
</feature>
<dbReference type="PANTHER" id="PTHR34649">
    <property type="entry name" value="CILIA- AND FLAGELLA-ASSOCIATED PROTEIN 99"/>
    <property type="match status" value="1"/>
</dbReference>
<name>A0A422NMB4_9TRYP</name>
<feature type="compositionally biased region" description="Basic and acidic residues" evidence="2">
    <location>
        <begin position="207"/>
        <end position="216"/>
    </location>
</feature>
<reference evidence="3 4" key="1">
    <citation type="journal article" date="2018" name="BMC Genomics">
        <title>Genomic comparison of Trypanosoma conorhini and Trypanosoma rangeli to Trypanosoma cruzi strains of high and low virulence.</title>
        <authorList>
            <person name="Bradwell K.R."/>
            <person name="Koparde V.N."/>
            <person name="Matveyev A.V."/>
            <person name="Serrano M.G."/>
            <person name="Alves J.M."/>
            <person name="Parikh H."/>
            <person name="Huang B."/>
            <person name="Lee V."/>
            <person name="Espinosa-Alvarez O."/>
            <person name="Ortiz P.A."/>
            <person name="Costa-Martins A.G."/>
            <person name="Teixeira M.M."/>
            <person name="Buck G.A."/>
        </authorList>
    </citation>
    <scope>NUCLEOTIDE SEQUENCE [LARGE SCALE GENOMIC DNA]</scope>
    <source>
        <strain evidence="3 4">025E</strain>
    </source>
</reference>
<feature type="coiled-coil region" evidence="1">
    <location>
        <begin position="561"/>
        <end position="596"/>
    </location>
</feature>
<organism evidence="3 4">
    <name type="scientific">Trypanosoma conorhini</name>
    <dbReference type="NCBI Taxonomy" id="83891"/>
    <lineage>
        <taxon>Eukaryota</taxon>
        <taxon>Discoba</taxon>
        <taxon>Euglenozoa</taxon>
        <taxon>Kinetoplastea</taxon>
        <taxon>Metakinetoplastina</taxon>
        <taxon>Trypanosomatida</taxon>
        <taxon>Trypanosomatidae</taxon>
        <taxon>Trypanosoma</taxon>
    </lineage>
</organism>
<protein>
    <submittedName>
        <fullName evidence="3">Putative trichohyalin-like</fullName>
    </submittedName>
</protein>
<dbReference type="OrthoDB" id="10262255at2759"/>
<dbReference type="Proteomes" id="UP000284403">
    <property type="component" value="Unassembled WGS sequence"/>
</dbReference>
<keyword evidence="4" id="KW-1185">Reference proteome</keyword>
<dbReference type="AlphaFoldDB" id="A0A422NMB4"/>
<keyword evidence="1" id="KW-0175">Coiled coil</keyword>
<proteinExistence type="predicted"/>
<accession>A0A422NMB4</accession>
<evidence type="ECO:0000256" key="2">
    <source>
        <dbReference type="SAM" id="MobiDB-lite"/>
    </source>
</evidence>
<dbReference type="EMBL" id="MKKU01000594">
    <property type="protein sequence ID" value="RNF06566.1"/>
    <property type="molecule type" value="Genomic_DNA"/>
</dbReference>
<feature type="region of interest" description="Disordered" evidence="2">
    <location>
        <begin position="182"/>
        <end position="216"/>
    </location>
</feature>
<dbReference type="InterPro" id="IPR039341">
    <property type="entry name" value="CFAP99"/>
</dbReference>
<dbReference type="RefSeq" id="XP_029225486.1">
    <property type="nucleotide sequence ID" value="XM_029374403.1"/>
</dbReference>
<comment type="caution">
    <text evidence="3">The sequence shown here is derived from an EMBL/GenBank/DDBJ whole genome shotgun (WGS) entry which is preliminary data.</text>
</comment>
<evidence type="ECO:0000313" key="4">
    <source>
        <dbReference type="Proteomes" id="UP000284403"/>
    </source>
</evidence>
<feature type="coiled-coil region" evidence="1">
    <location>
        <begin position="301"/>
        <end position="335"/>
    </location>
</feature>
<evidence type="ECO:0000256" key="1">
    <source>
        <dbReference type="SAM" id="Coils"/>
    </source>
</evidence>
<feature type="coiled-coil region" evidence="1">
    <location>
        <begin position="467"/>
        <end position="529"/>
    </location>
</feature>
<dbReference type="PANTHER" id="PTHR34649:SF1">
    <property type="entry name" value="CILIA- AND FLAGELLA-ASSOCIATED PROTEIN 99"/>
    <property type="match status" value="1"/>
</dbReference>
<sequence length="661" mass="76582">MKPRGLWELMTDIVTRCLQDSLTNSPELILDEALESCPSLNEEEEALVREIVLGTLHFEKLSEGMVRGYRDCMRHIVTNKCSMYLVAYLMVFQYTVLGGHRVRELIHRCTTTPRLVEYLEYMLDPASLMEYSNPYWSKHYDVNFITTSVLRPLLEITPHAREDVIQWLLDKTAARVVRADGAEDAQDVKQPSARTVAPQPSRVASAPEERPDKLPPEEVRAMLYTIPEKRPPRIDYTKPPENIARHRRSPTEPIGFSFMKRQPRQNKNTEEPPVCHAEPLHASPEELRQMLAKPVAVRMTAAAIRREAQTYLKQMEEQKKSLEEMEEALHNSREFEEWQRQEETREAQQRRVQFLSRKAQIAGASNNALQKRRAVEERKHIVSSQVRADLALQLGSFAAARQQKAAKQRKQASKLRQELDENRRKAIDQAQRVRLSAAADVKAETKQLREAALEEEGRLRTQRLILIQEIRQLRERNRQRKAEMHEKNVRLQDGGSEDSAYGGLCVAALREKLLQAKEESARLEEERRTRFGAVRQGERDKLDALSAMCANWRQNTRRARADELKTKAQEAAKLKARKNEEEAQRALLVRDALKQKRKDRRTEFAVLKAEERRRNNELLLLAQGASDMEEKHWSQQELGVINRLTVAQNKEFRSGFRQPLP</sequence>
<gene>
    <name evidence="3" type="ORF">Tco025E_07538</name>
</gene>
<evidence type="ECO:0000313" key="3">
    <source>
        <dbReference type="EMBL" id="RNF06566.1"/>
    </source>
</evidence>
<dbReference type="GeneID" id="40321149"/>